<dbReference type="SUPFAM" id="SSF53474">
    <property type="entry name" value="alpha/beta-Hydrolases"/>
    <property type="match status" value="1"/>
</dbReference>
<keyword evidence="4" id="KW-1185">Reference proteome</keyword>
<accession>A0ABT0RZX4</accession>
<dbReference type="InterPro" id="IPR050266">
    <property type="entry name" value="AB_hydrolase_sf"/>
</dbReference>
<dbReference type="InterPro" id="IPR000073">
    <property type="entry name" value="AB_hydrolase_1"/>
</dbReference>
<proteinExistence type="predicted"/>
<dbReference type="GO" id="GO:0016787">
    <property type="term" value="F:hydrolase activity"/>
    <property type="evidence" value="ECO:0007669"/>
    <property type="project" value="UniProtKB-KW"/>
</dbReference>
<dbReference type="Proteomes" id="UP001165342">
    <property type="component" value="Unassembled WGS sequence"/>
</dbReference>
<sequence length="262" mass="28282">MSRVTAAMGIALGYEGSGEGDRTPIVFLHGVGSDKSVWRPQLERFGQERRAIAFDYPGYGDSDRAPEGTTRDDFAAAILAAMTELGIQKAHVCGLSLGGVVAIALHHAWPERVTSLILADTFADHPEGQAIYDRSVAASENMRALAESRVDVLMAQPSDPAVRNEVIETMARIDPPAYRVGAEAVWMANQVARVHDIRVPTLVLCGAEDKITPPALSVALQRLIPGAQYQAIERAGHLSNIERPEEFNTLVGAFIRGVDSRS</sequence>
<dbReference type="EMBL" id="JAMGBE010000001">
    <property type="protein sequence ID" value="MCL6729167.1"/>
    <property type="molecule type" value="Genomic_DNA"/>
</dbReference>
<evidence type="ECO:0000259" key="2">
    <source>
        <dbReference type="Pfam" id="PF12697"/>
    </source>
</evidence>
<dbReference type="Pfam" id="PF12697">
    <property type="entry name" value="Abhydrolase_6"/>
    <property type="match status" value="1"/>
</dbReference>
<evidence type="ECO:0000313" key="4">
    <source>
        <dbReference type="Proteomes" id="UP001165342"/>
    </source>
</evidence>
<evidence type="ECO:0000256" key="1">
    <source>
        <dbReference type="ARBA" id="ARBA00022801"/>
    </source>
</evidence>
<gene>
    <name evidence="3" type="ORF">LZ538_03740</name>
</gene>
<reference evidence="3" key="1">
    <citation type="submission" date="2022-05" db="EMBL/GenBank/DDBJ databases">
        <authorList>
            <person name="Jo J.-H."/>
            <person name="Im W.-T."/>
        </authorList>
    </citation>
    <scope>NUCLEOTIDE SEQUENCE</scope>
    <source>
        <strain evidence="3">SE220</strain>
    </source>
</reference>
<dbReference type="RefSeq" id="WP_249830649.1">
    <property type="nucleotide sequence ID" value="NZ_JAMGBE010000001.1"/>
</dbReference>
<name>A0ABT0RZX4_9SPHN</name>
<organism evidence="3 4">
    <name type="scientific">Sphingomonas hankyongi</name>
    <dbReference type="NCBI Taxonomy" id="2908209"/>
    <lineage>
        <taxon>Bacteria</taxon>
        <taxon>Pseudomonadati</taxon>
        <taxon>Pseudomonadota</taxon>
        <taxon>Alphaproteobacteria</taxon>
        <taxon>Sphingomonadales</taxon>
        <taxon>Sphingomonadaceae</taxon>
        <taxon>Sphingomonas</taxon>
    </lineage>
</organism>
<dbReference type="InterPro" id="IPR029058">
    <property type="entry name" value="AB_hydrolase_fold"/>
</dbReference>
<dbReference type="PANTHER" id="PTHR43798:SF31">
    <property type="entry name" value="AB HYDROLASE SUPERFAMILY PROTEIN YCLE"/>
    <property type="match status" value="1"/>
</dbReference>
<comment type="caution">
    <text evidence="3">The sequence shown here is derived from an EMBL/GenBank/DDBJ whole genome shotgun (WGS) entry which is preliminary data.</text>
</comment>
<keyword evidence="1 3" id="KW-0378">Hydrolase</keyword>
<protein>
    <submittedName>
        <fullName evidence="3">Alpha/beta hydrolase</fullName>
    </submittedName>
</protein>
<dbReference type="PANTHER" id="PTHR43798">
    <property type="entry name" value="MONOACYLGLYCEROL LIPASE"/>
    <property type="match status" value="1"/>
</dbReference>
<dbReference type="Gene3D" id="3.40.50.1820">
    <property type="entry name" value="alpha/beta hydrolase"/>
    <property type="match status" value="1"/>
</dbReference>
<dbReference type="PRINTS" id="PR00111">
    <property type="entry name" value="ABHYDROLASE"/>
</dbReference>
<evidence type="ECO:0000313" key="3">
    <source>
        <dbReference type="EMBL" id="MCL6729167.1"/>
    </source>
</evidence>
<feature type="domain" description="AB hydrolase-1" evidence="2">
    <location>
        <begin position="25"/>
        <end position="248"/>
    </location>
</feature>